<gene>
    <name evidence="1" type="ORF">V2W30_24475</name>
</gene>
<accession>A0ACD5AG04</accession>
<name>A0ACD5AG04_9ACTN</name>
<dbReference type="EMBL" id="CP146022">
    <property type="protein sequence ID" value="WWQ66170.1"/>
    <property type="molecule type" value="Genomic_DNA"/>
</dbReference>
<reference evidence="1" key="1">
    <citation type="journal article" date="2025" name="Int. J. Syst. Evol. Microbiol.">
        <title>Streptomyces citrinus sp. nov., with yellow diffusible pigment.</title>
        <authorList>
            <person name="He Y."/>
            <person name="Yang E."/>
            <person name="Xu J."/>
            <person name="Sun Y."/>
            <person name="Sun L."/>
        </authorList>
    </citation>
    <scope>NUCLEOTIDE SEQUENCE</scope>
    <source>
        <strain evidence="1">Q6</strain>
    </source>
</reference>
<keyword evidence="2" id="KW-1185">Reference proteome</keyword>
<evidence type="ECO:0000313" key="2">
    <source>
        <dbReference type="Proteomes" id="UP001432251"/>
    </source>
</evidence>
<sequence length="171" mass="18081">MSRHVRRRAVSGVVLALLSVLTVTACGSEKAGAGQSGQAGQSERAERFPHAFPGSPTTDVSAEQAFRDHQVAVPGSARVIGYYAWSEDDEYPMAAELRLPCSAVAGVVSGSKLVKASSRDGEIAAVQVFARSHGWSDDTEDQRYLRIGGPDDVLGALVHATGTECTMYLNS</sequence>
<protein>
    <submittedName>
        <fullName evidence="1">Uncharacterized protein</fullName>
    </submittedName>
</protein>
<proteinExistence type="predicted"/>
<evidence type="ECO:0000313" key="1">
    <source>
        <dbReference type="EMBL" id="WWQ66170.1"/>
    </source>
</evidence>
<dbReference type="Proteomes" id="UP001432251">
    <property type="component" value="Chromosome"/>
</dbReference>
<organism evidence="1 2">
    <name type="scientific">Streptomyces citrinus</name>
    <dbReference type="NCBI Taxonomy" id="3118173"/>
    <lineage>
        <taxon>Bacteria</taxon>
        <taxon>Bacillati</taxon>
        <taxon>Actinomycetota</taxon>
        <taxon>Actinomycetes</taxon>
        <taxon>Kitasatosporales</taxon>
        <taxon>Streptomycetaceae</taxon>
        <taxon>Streptomyces</taxon>
    </lineage>
</organism>